<protein>
    <recommendedName>
        <fullName evidence="3">MacB-like periplasmic core domain-containing protein</fullName>
    </recommendedName>
</protein>
<keyword evidence="1" id="KW-0472">Membrane</keyword>
<gene>
    <name evidence="2" type="ORF">METZ01_LOCUS155794</name>
</gene>
<name>A0A382AN14_9ZZZZ</name>
<evidence type="ECO:0000256" key="1">
    <source>
        <dbReference type="SAM" id="Phobius"/>
    </source>
</evidence>
<feature type="non-terminal residue" evidence="2">
    <location>
        <position position="70"/>
    </location>
</feature>
<evidence type="ECO:0008006" key="3">
    <source>
        <dbReference type="Google" id="ProtNLM"/>
    </source>
</evidence>
<feature type="non-terminal residue" evidence="2">
    <location>
        <position position="1"/>
    </location>
</feature>
<feature type="transmembrane region" description="Helical" evidence="1">
    <location>
        <begin position="21"/>
        <end position="41"/>
    </location>
</feature>
<accession>A0A382AN14</accession>
<organism evidence="2">
    <name type="scientific">marine metagenome</name>
    <dbReference type="NCBI Taxonomy" id="408172"/>
    <lineage>
        <taxon>unclassified sequences</taxon>
        <taxon>metagenomes</taxon>
        <taxon>ecological metagenomes</taxon>
    </lineage>
</organism>
<reference evidence="2" key="1">
    <citation type="submission" date="2018-05" db="EMBL/GenBank/DDBJ databases">
        <authorList>
            <person name="Lanie J.A."/>
            <person name="Ng W.-L."/>
            <person name="Kazmierczak K.M."/>
            <person name="Andrzejewski T.M."/>
            <person name="Davidsen T.M."/>
            <person name="Wayne K.J."/>
            <person name="Tettelin H."/>
            <person name="Glass J.I."/>
            <person name="Rusch D."/>
            <person name="Podicherti R."/>
            <person name="Tsui H.-C.T."/>
            <person name="Winkler M.E."/>
        </authorList>
    </citation>
    <scope>NUCLEOTIDE SEQUENCE</scope>
</reference>
<dbReference type="AlphaFoldDB" id="A0A382AN14"/>
<keyword evidence="1" id="KW-1133">Transmembrane helix</keyword>
<proteinExistence type="predicted"/>
<evidence type="ECO:0000313" key="2">
    <source>
        <dbReference type="EMBL" id="SVB02940.1"/>
    </source>
</evidence>
<sequence length="70" mass="8015">MLFKIALKNLLGARLRTFLNVLVTAFSFFLILFMLAMYSGMLEHAKQVTMDTEIAGGAYWHPEYDPLDPM</sequence>
<keyword evidence="1" id="KW-0812">Transmembrane</keyword>
<dbReference type="EMBL" id="UINC01026102">
    <property type="protein sequence ID" value="SVB02940.1"/>
    <property type="molecule type" value="Genomic_DNA"/>
</dbReference>